<feature type="region of interest" description="Disordered" evidence="1">
    <location>
        <begin position="1"/>
        <end position="27"/>
    </location>
</feature>
<sequence>MRRFEKVNKRFKQKTTEKKSQKRIIGSSNDSKTYVEDNILEIVTTSRRKIGGKKVPLNVIDSSLDNLSFHSVANIQKSKSPPSDDIPSLEQISMEITCVHVSKWPKKNGIPIGSFIVKYVMIYRIGSSNSIPTNKKSNITSGLAKLIFQIVTKAKIKFGEFVFEQTIKHAGLIIVKIPIAFICLISGIILKQHPDIVNRGDIKSKRDVPLSFYKKLFIGTRVLDMVMLKHKGQIIGGNSSPIAKPTRTNVLLVLKETSTDLQDTITSSSLRKQEVDELISLMKNGNNVATEEAVEDEEENAEENGADIDEAEQFANKN</sequence>
<evidence type="ECO:0000256" key="2">
    <source>
        <dbReference type="SAM" id="Phobius"/>
    </source>
</evidence>
<keyword evidence="2" id="KW-0812">Transmembrane</keyword>
<protein>
    <recommendedName>
        <fullName evidence="5">Envelope-like protein</fullName>
    </recommendedName>
</protein>
<feature type="compositionally biased region" description="Basic and acidic residues" evidence="1">
    <location>
        <begin position="1"/>
        <end position="19"/>
    </location>
</feature>
<proteinExistence type="predicted"/>
<feature type="compositionally biased region" description="Acidic residues" evidence="1">
    <location>
        <begin position="292"/>
        <end position="312"/>
    </location>
</feature>
<evidence type="ECO:0008006" key="5">
    <source>
        <dbReference type="Google" id="ProtNLM"/>
    </source>
</evidence>
<name>A0A9D4ZVJ7_PEA</name>
<dbReference type="Proteomes" id="UP001058974">
    <property type="component" value="Chromosome 7"/>
</dbReference>
<accession>A0A9D4ZVJ7</accession>
<comment type="caution">
    <text evidence="3">The sequence shown here is derived from an EMBL/GenBank/DDBJ whole genome shotgun (WGS) entry which is preliminary data.</text>
</comment>
<keyword evidence="2" id="KW-1133">Transmembrane helix</keyword>
<gene>
    <name evidence="3" type="ORF">KIW84_072070</name>
</gene>
<reference evidence="3 4" key="1">
    <citation type="journal article" date="2022" name="Nat. Genet.">
        <title>Improved pea reference genome and pan-genome highlight genomic features and evolutionary characteristics.</title>
        <authorList>
            <person name="Yang T."/>
            <person name="Liu R."/>
            <person name="Luo Y."/>
            <person name="Hu S."/>
            <person name="Wang D."/>
            <person name="Wang C."/>
            <person name="Pandey M.K."/>
            <person name="Ge S."/>
            <person name="Xu Q."/>
            <person name="Li N."/>
            <person name="Li G."/>
            <person name="Huang Y."/>
            <person name="Saxena R.K."/>
            <person name="Ji Y."/>
            <person name="Li M."/>
            <person name="Yan X."/>
            <person name="He Y."/>
            <person name="Liu Y."/>
            <person name="Wang X."/>
            <person name="Xiang C."/>
            <person name="Varshney R.K."/>
            <person name="Ding H."/>
            <person name="Gao S."/>
            <person name="Zong X."/>
        </authorList>
    </citation>
    <scope>NUCLEOTIDE SEQUENCE [LARGE SCALE GENOMIC DNA]</scope>
    <source>
        <strain evidence="3 4">cv. Zhongwan 6</strain>
    </source>
</reference>
<dbReference type="EMBL" id="JAMSHJ010000007">
    <property type="protein sequence ID" value="KAI5385329.1"/>
    <property type="molecule type" value="Genomic_DNA"/>
</dbReference>
<keyword evidence="4" id="KW-1185">Reference proteome</keyword>
<feature type="region of interest" description="Disordered" evidence="1">
    <location>
        <begin position="289"/>
        <end position="318"/>
    </location>
</feature>
<evidence type="ECO:0000313" key="3">
    <source>
        <dbReference type="EMBL" id="KAI5385329.1"/>
    </source>
</evidence>
<dbReference type="Gramene" id="Psat07G0207000-T1">
    <property type="protein sequence ID" value="KAI5385329.1"/>
    <property type="gene ID" value="KIW84_072070"/>
</dbReference>
<evidence type="ECO:0000313" key="4">
    <source>
        <dbReference type="Proteomes" id="UP001058974"/>
    </source>
</evidence>
<feature type="transmembrane region" description="Helical" evidence="2">
    <location>
        <begin position="170"/>
        <end position="190"/>
    </location>
</feature>
<keyword evidence="2" id="KW-0472">Membrane</keyword>
<dbReference type="AlphaFoldDB" id="A0A9D4ZVJ7"/>
<evidence type="ECO:0000256" key="1">
    <source>
        <dbReference type="SAM" id="MobiDB-lite"/>
    </source>
</evidence>
<organism evidence="3 4">
    <name type="scientific">Pisum sativum</name>
    <name type="common">Garden pea</name>
    <name type="synonym">Lathyrus oleraceus</name>
    <dbReference type="NCBI Taxonomy" id="3888"/>
    <lineage>
        <taxon>Eukaryota</taxon>
        <taxon>Viridiplantae</taxon>
        <taxon>Streptophyta</taxon>
        <taxon>Embryophyta</taxon>
        <taxon>Tracheophyta</taxon>
        <taxon>Spermatophyta</taxon>
        <taxon>Magnoliopsida</taxon>
        <taxon>eudicotyledons</taxon>
        <taxon>Gunneridae</taxon>
        <taxon>Pentapetalae</taxon>
        <taxon>rosids</taxon>
        <taxon>fabids</taxon>
        <taxon>Fabales</taxon>
        <taxon>Fabaceae</taxon>
        <taxon>Papilionoideae</taxon>
        <taxon>50 kb inversion clade</taxon>
        <taxon>NPAAA clade</taxon>
        <taxon>Hologalegina</taxon>
        <taxon>IRL clade</taxon>
        <taxon>Fabeae</taxon>
        <taxon>Lathyrus</taxon>
    </lineage>
</organism>